<feature type="transmembrane region" description="Helical" evidence="1">
    <location>
        <begin position="130"/>
        <end position="149"/>
    </location>
</feature>
<feature type="transmembrane region" description="Helical" evidence="1">
    <location>
        <begin position="20"/>
        <end position="39"/>
    </location>
</feature>
<dbReference type="EMBL" id="CP044427">
    <property type="protein sequence ID" value="QFG68038.1"/>
    <property type="molecule type" value="Genomic_DNA"/>
</dbReference>
<dbReference type="KEGG" id="serw:FY030_04270"/>
<evidence type="ECO:0000313" key="2">
    <source>
        <dbReference type="EMBL" id="QFG68038.1"/>
    </source>
</evidence>
<keyword evidence="1" id="KW-0472">Membrane</keyword>
<gene>
    <name evidence="2" type="ORF">FY030_04270</name>
</gene>
<feature type="transmembrane region" description="Helical" evidence="1">
    <location>
        <begin position="80"/>
        <end position="99"/>
    </location>
</feature>
<dbReference type="RefSeq" id="WP_158060428.1">
    <property type="nucleotide sequence ID" value="NZ_CP044427.1"/>
</dbReference>
<protein>
    <submittedName>
        <fullName evidence="2">Uncharacterized protein</fullName>
    </submittedName>
</protein>
<proteinExistence type="predicted"/>
<dbReference type="OrthoDB" id="3383483at2"/>
<dbReference type="InterPro" id="IPR053824">
    <property type="entry name" value="DUF7010"/>
</dbReference>
<keyword evidence="1" id="KW-1133">Transmembrane helix</keyword>
<dbReference type="AlphaFoldDB" id="A0A5J6V2W8"/>
<feature type="transmembrane region" description="Helical" evidence="1">
    <location>
        <begin position="46"/>
        <end position="68"/>
    </location>
</feature>
<keyword evidence="1" id="KW-0812">Transmembrane</keyword>
<feature type="transmembrane region" description="Helical" evidence="1">
    <location>
        <begin position="104"/>
        <end position="124"/>
    </location>
</feature>
<name>A0A5J6V2W8_9MICO</name>
<reference evidence="2 3" key="1">
    <citation type="submission" date="2019-09" db="EMBL/GenBank/DDBJ databases">
        <title>Serinicoccus pratensis sp. nov., isolated from meadow soil.</title>
        <authorList>
            <person name="Zhang W."/>
        </authorList>
    </citation>
    <scope>NUCLEOTIDE SEQUENCE [LARGE SCALE GENOMIC DNA]</scope>
    <source>
        <strain evidence="2 3">W204</strain>
    </source>
</reference>
<dbReference type="Proteomes" id="UP000326546">
    <property type="component" value="Chromosome"/>
</dbReference>
<evidence type="ECO:0000313" key="3">
    <source>
        <dbReference type="Proteomes" id="UP000326546"/>
    </source>
</evidence>
<accession>A0A5J6V2W8</accession>
<organism evidence="2 3">
    <name type="scientific">Ornithinimicrobium pratense</name>
    <dbReference type="NCBI Taxonomy" id="2593973"/>
    <lineage>
        <taxon>Bacteria</taxon>
        <taxon>Bacillati</taxon>
        <taxon>Actinomycetota</taxon>
        <taxon>Actinomycetes</taxon>
        <taxon>Micrococcales</taxon>
        <taxon>Ornithinimicrobiaceae</taxon>
        <taxon>Ornithinimicrobium</taxon>
    </lineage>
</organism>
<feature type="transmembrane region" description="Helical" evidence="1">
    <location>
        <begin position="161"/>
        <end position="183"/>
    </location>
</feature>
<evidence type="ECO:0000256" key="1">
    <source>
        <dbReference type="SAM" id="Phobius"/>
    </source>
</evidence>
<dbReference type="Pfam" id="PF22765">
    <property type="entry name" value="DUF7010"/>
    <property type="match status" value="1"/>
</dbReference>
<sequence>MTDLGDYLSTLATVNRHGFGFLLAYGTTWLAAAALWWRLGPRVGAYAALFQGLVALPLGLTLTALFAAGERPDDPTMNALSIYLAMGQLLLLPLAVVLLVRQHFLLATAFQAVVVAVHFVPYSWLYGTPLFAVLGPVIAFAVTVVVAQQDRWAGETRTGRTPGALVCLSVGVSMALGGVIALLL</sequence>
<keyword evidence="3" id="KW-1185">Reference proteome</keyword>